<feature type="non-terminal residue" evidence="1">
    <location>
        <position position="161"/>
    </location>
</feature>
<evidence type="ECO:0000313" key="2">
    <source>
        <dbReference type="Proteomes" id="UP000789405"/>
    </source>
</evidence>
<keyword evidence="2" id="KW-1185">Reference proteome</keyword>
<reference evidence="1" key="1">
    <citation type="submission" date="2021-06" db="EMBL/GenBank/DDBJ databases">
        <authorList>
            <person name="Kallberg Y."/>
            <person name="Tangrot J."/>
            <person name="Rosling A."/>
        </authorList>
    </citation>
    <scope>NUCLEOTIDE SEQUENCE</scope>
    <source>
        <strain evidence="1">MA453B</strain>
    </source>
</reference>
<dbReference type="EMBL" id="CAJVPY010041346">
    <property type="protein sequence ID" value="CAG8806536.1"/>
    <property type="molecule type" value="Genomic_DNA"/>
</dbReference>
<name>A0A9N9K318_9GLOM</name>
<accession>A0A9N9K318</accession>
<proteinExistence type="predicted"/>
<evidence type="ECO:0000313" key="1">
    <source>
        <dbReference type="EMBL" id="CAG8806536.1"/>
    </source>
</evidence>
<dbReference type="Proteomes" id="UP000789405">
    <property type="component" value="Unassembled WGS sequence"/>
</dbReference>
<sequence>YQNLSEDIITLLDNNSWWQTIEELGLHLLPFTAILNCLQQDTAQLSNSDKVFLLAQIYAEITYNCKVEAAQSLEQQMIANIDQQVNFLKLEQNFSTLEQNFFKLKQDFEFLKSDEIINNNDLKSNKEVNKMNSGSEDLSLNTNTNKLLLGLKHPADDLVEK</sequence>
<protein>
    <submittedName>
        <fullName evidence="1">13986_t:CDS:1</fullName>
    </submittedName>
</protein>
<organism evidence="1 2">
    <name type="scientific">Dentiscutata erythropus</name>
    <dbReference type="NCBI Taxonomy" id="1348616"/>
    <lineage>
        <taxon>Eukaryota</taxon>
        <taxon>Fungi</taxon>
        <taxon>Fungi incertae sedis</taxon>
        <taxon>Mucoromycota</taxon>
        <taxon>Glomeromycotina</taxon>
        <taxon>Glomeromycetes</taxon>
        <taxon>Diversisporales</taxon>
        <taxon>Gigasporaceae</taxon>
        <taxon>Dentiscutata</taxon>
    </lineage>
</organism>
<dbReference type="AlphaFoldDB" id="A0A9N9K318"/>
<comment type="caution">
    <text evidence="1">The sequence shown here is derived from an EMBL/GenBank/DDBJ whole genome shotgun (WGS) entry which is preliminary data.</text>
</comment>
<gene>
    <name evidence="1" type="ORF">DERYTH_LOCUS24490</name>
</gene>